<keyword evidence="2" id="KW-1185">Reference proteome</keyword>
<organism evidence="1 2">
    <name type="scientific">Robertmurraya yapensis</name>
    <name type="common">ex Hitch et al 2024</name>
    <dbReference type="NCBI Taxonomy" id="3133160"/>
    <lineage>
        <taxon>Bacteria</taxon>
        <taxon>Bacillati</taxon>
        <taxon>Bacillota</taxon>
        <taxon>Bacilli</taxon>
        <taxon>Bacillales</taxon>
        <taxon>Bacillaceae</taxon>
        <taxon>Robertmurraya</taxon>
    </lineage>
</organism>
<evidence type="ECO:0000313" key="2">
    <source>
        <dbReference type="Proteomes" id="UP001439875"/>
    </source>
</evidence>
<comment type="caution">
    <text evidence="1">The sequence shown here is derived from an EMBL/GenBank/DDBJ whole genome shotgun (WGS) entry which is preliminary data.</text>
</comment>
<reference evidence="1" key="1">
    <citation type="submission" date="2024-03" db="EMBL/GenBank/DDBJ databases">
        <title>Human intestinal bacterial collection.</title>
        <authorList>
            <person name="Pauvert C."/>
            <person name="Hitch T.C.A."/>
            <person name="Clavel T."/>
        </authorList>
    </citation>
    <scope>NUCLEOTIDE SEQUENCE</scope>
    <source>
        <strain evidence="1">CLA-AA-H227</strain>
    </source>
</reference>
<gene>
    <name evidence="1" type="ORF">WMO40_11715</name>
</gene>
<protein>
    <submittedName>
        <fullName evidence="1">Uncharacterized protein</fullName>
    </submittedName>
</protein>
<sequence>MKNAYVPSRFNALSHTDDNGLVLFNSYTGAIAHFSDTEKQTVLSALKRAGTNQLENEIQEDLYNNGFLISSSVDEKRRAQFLHQSLHRTDMMHLILMPTEPAISAVPIATNRLNEET</sequence>
<dbReference type="EMBL" id="JBBMEW010000008">
    <property type="protein sequence ID" value="MEQ2527373.1"/>
    <property type="molecule type" value="Genomic_DNA"/>
</dbReference>
<dbReference type="Proteomes" id="UP001439875">
    <property type="component" value="Unassembled WGS sequence"/>
</dbReference>
<accession>A0ACC6SBH0</accession>
<proteinExistence type="predicted"/>
<evidence type="ECO:0000313" key="1">
    <source>
        <dbReference type="EMBL" id="MEQ2527373.1"/>
    </source>
</evidence>
<name>A0ACC6SBH0_9BACI</name>